<evidence type="ECO:0000313" key="8">
    <source>
        <dbReference type="EMBL" id="CAI4018035.1"/>
    </source>
</evidence>
<dbReference type="OrthoDB" id="416555at2759"/>
<comment type="similarity">
    <text evidence="2">Belongs to the CRT-like transporter family.</text>
</comment>
<sequence>MFLHLPSSQCSLPNSCGLHWPRSRVPPLADRLSIKLRRLRVQRQAVDRRLPGSVNLPVLFVSAAVANRVSNRVLLAPLLHHTYFLALTTTVAQLVVYLTWLKRRCRKGLVQDLMWSFAKRNPALITAFGMCEGAFFPLVFYSVLLSCLFLRRRYDILQITGVAVVLAGVAAFTSFPRTSGSVAVVALCIAAYGLQAGAMVLKEVVFSRYQKNPAGSCAGHANDGIGGDRCLPFDPALFLTAGTGCRLLVQFLAWPVFQQLTQGLSLRSCFAAGFQAMQQPSVLPLVVFYIAANVALSITALLLVQKTSAAATVLANVVALPLSALVFCLPLPLLEQQAFHWQFALSLVLIVLGNLLYSHRSLRE</sequence>
<feature type="transmembrane region" description="Helical" evidence="7">
    <location>
        <begin position="311"/>
        <end position="333"/>
    </location>
</feature>
<evidence type="ECO:0000256" key="2">
    <source>
        <dbReference type="ARBA" id="ARBA00006690"/>
    </source>
</evidence>
<dbReference type="EMBL" id="CAMXCT020006671">
    <property type="protein sequence ID" value="CAL1171410.1"/>
    <property type="molecule type" value="Genomic_DNA"/>
</dbReference>
<name>A0A9P1GNG1_9DINO</name>
<feature type="transmembrane region" description="Helical" evidence="7">
    <location>
        <begin position="282"/>
        <end position="304"/>
    </location>
</feature>
<feature type="transmembrane region" description="Helical" evidence="7">
    <location>
        <begin position="182"/>
        <end position="201"/>
    </location>
</feature>
<dbReference type="Pfam" id="PF08627">
    <property type="entry name" value="CRT-like"/>
    <property type="match status" value="1"/>
</dbReference>
<evidence type="ECO:0000256" key="6">
    <source>
        <dbReference type="ARBA" id="ARBA00023136"/>
    </source>
</evidence>
<reference evidence="9 10" key="2">
    <citation type="submission" date="2024-05" db="EMBL/GenBank/DDBJ databases">
        <authorList>
            <person name="Chen Y."/>
            <person name="Shah S."/>
            <person name="Dougan E. K."/>
            <person name="Thang M."/>
            <person name="Chan C."/>
        </authorList>
    </citation>
    <scope>NUCLEOTIDE SEQUENCE [LARGE SCALE GENOMIC DNA]</scope>
</reference>
<keyword evidence="6 7" id="KW-0472">Membrane</keyword>
<comment type="subcellular location">
    <subcellularLocation>
        <location evidence="1">Membrane</location>
        <topology evidence="1">Multi-pass membrane protein</topology>
    </subcellularLocation>
</comment>
<feature type="transmembrane region" description="Helical" evidence="7">
    <location>
        <begin position="122"/>
        <end position="144"/>
    </location>
</feature>
<evidence type="ECO:0000256" key="3">
    <source>
        <dbReference type="ARBA" id="ARBA00022448"/>
    </source>
</evidence>
<evidence type="ECO:0000256" key="4">
    <source>
        <dbReference type="ARBA" id="ARBA00022692"/>
    </source>
</evidence>
<feature type="transmembrane region" description="Helical" evidence="7">
    <location>
        <begin position="82"/>
        <end position="101"/>
    </location>
</feature>
<evidence type="ECO:0000256" key="1">
    <source>
        <dbReference type="ARBA" id="ARBA00004141"/>
    </source>
</evidence>
<dbReference type="PANTHER" id="PTHR31326:SF1">
    <property type="entry name" value="PROTEIN CLT2, CHLOROPLASTIC"/>
    <property type="match status" value="1"/>
</dbReference>
<evidence type="ECO:0000256" key="5">
    <source>
        <dbReference type="ARBA" id="ARBA00022989"/>
    </source>
</evidence>
<comment type="caution">
    <text evidence="8">The sequence shown here is derived from an EMBL/GenBank/DDBJ whole genome shotgun (WGS) entry which is preliminary data.</text>
</comment>
<reference evidence="8" key="1">
    <citation type="submission" date="2022-10" db="EMBL/GenBank/DDBJ databases">
        <authorList>
            <person name="Chen Y."/>
            <person name="Dougan E. K."/>
            <person name="Chan C."/>
            <person name="Rhodes N."/>
            <person name="Thang M."/>
        </authorList>
    </citation>
    <scope>NUCLEOTIDE SEQUENCE</scope>
</reference>
<dbReference type="EMBL" id="CAMXCT010006671">
    <property type="protein sequence ID" value="CAI4018035.1"/>
    <property type="molecule type" value="Genomic_DNA"/>
</dbReference>
<evidence type="ECO:0000256" key="7">
    <source>
        <dbReference type="SAM" id="Phobius"/>
    </source>
</evidence>
<protein>
    <submittedName>
        <fullName evidence="9">Crt-like 1</fullName>
    </submittedName>
</protein>
<dbReference type="AlphaFoldDB" id="A0A9P1GNG1"/>
<keyword evidence="3" id="KW-0813">Transport</keyword>
<keyword evidence="10" id="KW-1185">Reference proteome</keyword>
<organism evidence="8">
    <name type="scientific">Cladocopium goreaui</name>
    <dbReference type="NCBI Taxonomy" id="2562237"/>
    <lineage>
        <taxon>Eukaryota</taxon>
        <taxon>Sar</taxon>
        <taxon>Alveolata</taxon>
        <taxon>Dinophyceae</taxon>
        <taxon>Suessiales</taxon>
        <taxon>Symbiodiniaceae</taxon>
        <taxon>Cladocopium</taxon>
    </lineage>
</organism>
<keyword evidence="4 7" id="KW-0812">Transmembrane</keyword>
<dbReference type="PANTHER" id="PTHR31326">
    <property type="entry name" value="PROTEIN CLT2, CHLOROPLASTIC"/>
    <property type="match status" value="1"/>
</dbReference>
<accession>A0A9P1GNG1</accession>
<feature type="transmembrane region" description="Helical" evidence="7">
    <location>
        <begin position="339"/>
        <end position="357"/>
    </location>
</feature>
<evidence type="ECO:0000313" key="9">
    <source>
        <dbReference type="EMBL" id="CAL4805347.1"/>
    </source>
</evidence>
<dbReference type="GO" id="GO:0016020">
    <property type="term" value="C:membrane"/>
    <property type="evidence" value="ECO:0007669"/>
    <property type="project" value="UniProtKB-SubCell"/>
</dbReference>
<evidence type="ECO:0000313" key="10">
    <source>
        <dbReference type="Proteomes" id="UP001152797"/>
    </source>
</evidence>
<dbReference type="InterPro" id="IPR013936">
    <property type="entry name" value="CRT-like"/>
</dbReference>
<keyword evidence="5 7" id="KW-1133">Transmembrane helix</keyword>
<gene>
    <name evidence="8" type="ORF">C1SCF055_LOCUS42636</name>
</gene>
<dbReference type="EMBL" id="CAMXCT030006671">
    <property type="protein sequence ID" value="CAL4805347.1"/>
    <property type="molecule type" value="Genomic_DNA"/>
</dbReference>
<feature type="transmembrane region" description="Helical" evidence="7">
    <location>
        <begin position="156"/>
        <end position="175"/>
    </location>
</feature>
<dbReference type="Proteomes" id="UP001152797">
    <property type="component" value="Unassembled WGS sequence"/>
</dbReference>
<proteinExistence type="inferred from homology"/>